<dbReference type="InterPro" id="IPR018247">
    <property type="entry name" value="EF_Hand_1_Ca_BS"/>
</dbReference>
<dbReference type="PANTHER" id="PTHR34524">
    <property type="entry name" value="CALCYPHOSIN"/>
    <property type="match status" value="1"/>
</dbReference>
<keyword evidence="3" id="KW-0106">Calcium</keyword>
<evidence type="ECO:0000313" key="5">
    <source>
        <dbReference type="Proteomes" id="UP001217089"/>
    </source>
</evidence>
<dbReference type="PANTHER" id="PTHR34524:SF6">
    <property type="entry name" value="CALCYPHOSINE LIKE"/>
    <property type="match status" value="1"/>
</dbReference>
<dbReference type="Gene3D" id="1.10.238.10">
    <property type="entry name" value="EF-hand"/>
    <property type="match status" value="1"/>
</dbReference>
<comment type="caution">
    <text evidence="4">The sequence shown here is derived from an EMBL/GenBank/DDBJ whole genome shotgun (WGS) entry which is preliminary data.</text>
</comment>
<gene>
    <name evidence="4" type="ORF">KUTeg_003443</name>
</gene>
<evidence type="ECO:0000256" key="3">
    <source>
        <dbReference type="ARBA" id="ARBA00022837"/>
    </source>
</evidence>
<dbReference type="InterPro" id="IPR051581">
    <property type="entry name" value="Ca-bind"/>
</dbReference>
<evidence type="ECO:0000256" key="1">
    <source>
        <dbReference type="ARBA" id="ARBA00022723"/>
    </source>
</evidence>
<keyword evidence="1" id="KW-0479">Metal-binding</keyword>
<evidence type="ECO:0000313" key="4">
    <source>
        <dbReference type="EMBL" id="KAJ8318352.1"/>
    </source>
</evidence>
<organism evidence="4 5">
    <name type="scientific">Tegillarca granosa</name>
    <name type="common">Malaysian cockle</name>
    <name type="synonym">Anadara granosa</name>
    <dbReference type="NCBI Taxonomy" id="220873"/>
    <lineage>
        <taxon>Eukaryota</taxon>
        <taxon>Metazoa</taxon>
        <taxon>Spiralia</taxon>
        <taxon>Lophotrochozoa</taxon>
        <taxon>Mollusca</taxon>
        <taxon>Bivalvia</taxon>
        <taxon>Autobranchia</taxon>
        <taxon>Pteriomorphia</taxon>
        <taxon>Arcoida</taxon>
        <taxon>Arcoidea</taxon>
        <taxon>Arcidae</taxon>
        <taxon>Tegillarca</taxon>
    </lineage>
</organism>
<keyword evidence="2" id="KW-0677">Repeat</keyword>
<dbReference type="InterPro" id="IPR011992">
    <property type="entry name" value="EF-hand-dom_pair"/>
</dbReference>
<dbReference type="PROSITE" id="PS00018">
    <property type="entry name" value="EF_HAND_1"/>
    <property type="match status" value="1"/>
</dbReference>
<proteinExistence type="predicted"/>
<accession>A0ABQ9FM49</accession>
<sequence length="136" mass="15919">MDLDFSQRLCFEELQLGLKRYGMDISEDDINLLFVWFDKDENQTIDFCEFIQRLRPPMSENRRRVISEAFDKLDINSDNELKTDDLKGSVSFRDMTLRCYYCTGADTVIVFGTDTGNLEANLISIKDTDRIFNIFV</sequence>
<dbReference type="Proteomes" id="UP001217089">
    <property type="component" value="Unassembled WGS sequence"/>
</dbReference>
<evidence type="ECO:0000256" key="2">
    <source>
        <dbReference type="ARBA" id="ARBA00022737"/>
    </source>
</evidence>
<name>A0ABQ9FM49_TEGGR</name>
<keyword evidence="5" id="KW-1185">Reference proteome</keyword>
<dbReference type="EMBL" id="JARBDR010000214">
    <property type="protein sequence ID" value="KAJ8318352.1"/>
    <property type="molecule type" value="Genomic_DNA"/>
</dbReference>
<protein>
    <submittedName>
        <fullName evidence="4">Uncharacterized protein</fullName>
    </submittedName>
</protein>
<dbReference type="SUPFAM" id="SSF47473">
    <property type="entry name" value="EF-hand"/>
    <property type="match status" value="1"/>
</dbReference>
<reference evidence="4 5" key="1">
    <citation type="submission" date="2022-12" db="EMBL/GenBank/DDBJ databases">
        <title>Chromosome-level genome of Tegillarca granosa.</title>
        <authorList>
            <person name="Kim J."/>
        </authorList>
    </citation>
    <scope>NUCLEOTIDE SEQUENCE [LARGE SCALE GENOMIC DNA]</scope>
    <source>
        <strain evidence="4">Teg-2019</strain>
        <tissue evidence="4">Adductor muscle</tissue>
    </source>
</reference>